<dbReference type="GO" id="GO:0019898">
    <property type="term" value="C:extrinsic component of membrane"/>
    <property type="evidence" value="ECO:0007669"/>
    <property type="project" value="TreeGrafter"/>
</dbReference>
<keyword evidence="4" id="KW-1185">Reference proteome</keyword>
<protein>
    <submittedName>
        <fullName evidence="5">Obscurin-like</fullName>
    </submittedName>
</protein>
<evidence type="ECO:0000259" key="3">
    <source>
        <dbReference type="PROSITE" id="PS50003"/>
    </source>
</evidence>
<feature type="non-terminal residue" evidence="5">
    <location>
        <position position="309"/>
    </location>
</feature>
<dbReference type="KEGG" id="foc:127751209"/>
<dbReference type="SUPFAM" id="SSF50729">
    <property type="entry name" value="PH domain-like"/>
    <property type="match status" value="1"/>
</dbReference>
<dbReference type="GeneID" id="127751209"/>
<accession>A0A9C6XTG1</accession>
<dbReference type="GO" id="GO:0005085">
    <property type="term" value="F:guanyl-nucleotide exchange factor activity"/>
    <property type="evidence" value="ECO:0007669"/>
    <property type="project" value="UniProtKB-KW"/>
</dbReference>
<dbReference type="InterPro" id="IPR055251">
    <property type="entry name" value="SOS1_NGEF_PH"/>
</dbReference>
<feature type="domain" description="PH" evidence="3">
    <location>
        <begin position="23"/>
        <end position="131"/>
    </location>
</feature>
<feature type="compositionally biased region" description="Basic and acidic residues" evidence="2">
    <location>
        <begin position="197"/>
        <end position="213"/>
    </location>
</feature>
<dbReference type="AlphaFoldDB" id="A0A9C6XTG1"/>
<proteinExistence type="predicted"/>
<dbReference type="PANTHER" id="PTHR22826:SF106">
    <property type="entry name" value="TRIO, ISOFORM A"/>
    <property type="match status" value="1"/>
</dbReference>
<dbReference type="InterPro" id="IPR001849">
    <property type="entry name" value="PH_domain"/>
</dbReference>
<sequence>MLGVPHRANDIKFISNIEGYHGNIYKLGRLLRHDWFTVTYRDGKNKERYLFLFKARILVCKVRRISEDRSVFVLKDIIRLPEVEVKDLPDNSRAFQLRHQDGEVRPYPLTISAHNDSAKDAWLKEIRLYAADSLALAEHAADDLHLKEDEAVSSSVTEPQQPPRHKVIIHKVQVEEAPPTPEPLIEEPVTPAPDASALKRKDEPLAELDDSKKARVVEEVFEDALEHLPEEDNVQEEEVKQEEVKQEEVKQEEVKQESSQDAVQNGDDMSEYVSRRSSVRRAGSSRTDVEESYSVSRSSRHEMRSETSI</sequence>
<dbReference type="Gene3D" id="2.30.29.30">
    <property type="entry name" value="Pleckstrin-homology domain (PH domain)/Phosphotyrosine-binding domain (PTB)"/>
    <property type="match status" value="1"/>
</dbReference>
<dbReference type="SMART" id="SM00233">
    <property type="entry name" value="PH"/>
    <property type="match status" value="1"/>
</dbReference>
<evidence type="ECO:0000256" key="1">
    <source>
        <dbReference type="ARBA" id="ARBA00022658"/>
    </source>
</evidence>
<evidence type="ECO:0000313" key="5">
    <source>
        <dbReference type="RefSeq" id="XP_052130332.1"/>
    </source>
</evidence>
<feature type="compositionally biased region" description="Low complexity" evidence="2">
    <location>
        <begin position="280"/>
        <end position="297"/>
    </location>
</feature>
<name>A0A9C6XTG1_FRAOC</name>
<feature type="compositionally biased region" description="Basic and acidic residues" evidence="2">
    <location>
        <begin position="237"/>
        <end position="258"/>
    </location>
</feature>
<gene>
    <name evidence="5" type="primary">LOC127751209</name>
</gene>
<feature type="region of interest" description="Disordered" evidence="2">
    <location>
        <begin position="225"/>
        <end position="309"/>
    </location>
</feature>
<dbReference type="CDD" id="cd13325">
    <property type="entry name" value="PH_unc89"/>
    <property type="match status" value="1"/>
</dbReference>
<reference evidence="5" key="1">
    <citation type="journal article" date="2018" name="Proc. Natl. Acad. Sci. U.S.A.">
        <title>Phylogenomics and the evolution of hemipteroid insects.</title>
        <authorList>
            <person name="Johnson K.P."/>
            <person name="Dietrich C.H."/>
            <person name="Friedrich F."/>
            <person name="Beutel R.G."/>
            <person name="Wipfler B."/>
            <person name="Peters R.S."/>
            <person name="Allen J.M."/>
            <person name="Petersen M."/>
            <person name="Donath A."/>
            <person name="Walden K.K."/>
            <person name="Kozlov A.M."/>
            <person name="Podsiadlowski L."/>
            <person name="Mayer C."/>
            <person name="Meusemann K."/>
            <person name="Vasilikopoulos A."/>
            <person name="Waterhouse R.M."/>
            <person name="Cameron S.L."/>
            <person name="Weirauch C."/>
            <person name="Swanson D.R."/>
            <person name="Percy D.M."/>
            <person name="Hardy N.B."/>
            <person name="Terry I."/>
            <person name="Liu S."/>
            <person name="Zhou X."/>
            <person name="Misof B."/>
            <person name="Robertson H.M."/>
            <person name="Yoshizawa K."/>
        </authorList>
    </citation>
    <scope>NUCLEOTIDE SEQUENCE</scope>
    <source>
        <tissue evidence="5">Whole organism</tissue>
    </source>
</reference>
<reference evidence="5" key="2">
    <citation type="submission" date="2025-08" db="UniProtKB">
        <authorList>
            <consortium name="RefSeq"/>
        </authorList>
    </citation>
    <scope>IDENTIFICATION</scope>
    <source>
        <tissue evidence="5">Whole organism</tissue>
    </source>
</reference>
<evidence type="ECO:0000313" key="4">
    <source>
        <dbReference type="Proteomes" id="UP000504606"/>
    </source>
</evidence>
<dbReference type="PROSITE" id="PS50003">
    <property type="entry name" value="PH_DOMAIN"/>
    <property type="match status" value="1"/>
</dbReference>
<feature type="region of interest" description="Disordered" evidence="2">
    <location>
        <begin position="179"/>
        <end position="213"/>
    </location>
</feature>
<dbReference type="FunFam" id="2.30.29.30:FF:000519">
    <property type="entry name" value="Muscle M-line assembly protein unc-89-like Protein"/>
    <property type="match status" value="1"/>
</dbReference>
<dbReference type="InterPro" id="IPR011993">
    <property type="entry name" value="PH-like_dom_sf"/>
</dbReference>
<dbReference type="InterPro" id="IPR051336">
    <property type="entry name" value="RhoGEF_Guanine_NuclExch_SF"/>
</dbReference>
<dbReference type="Pfam" id="PF22697">
    <property type="entry name" value="SOS1_NGEF_PH"/>
    <property type="match status" value="1"/>
</dbReference>
<dbReference type="RefSeq" id="XP_052130332.1">
    <property type="nucleotide sequence ID" value="XM_052274372.1"/>
</dbReference>
<dbReference type="PANTHER" id="PTHR22826">
    <property type="entry name" value="RHO GUANINE EXCHANGE FACTOR-RELATED"/>
    <property type="match status" value="1"/>
</dbReference>
<dbReference type="Proteomes" id="UP000504606">
    <property type="component" value="Unplaced"/>
</dbReference>
<dbReference type="OrthoDB" id="2570713at2759"/>
<keyword evidence="1" id="KW-0344">Guanine-nucleotide releasing factor</keyword>
<dbReference type="GO" id="GO:0005737">
    <property type="term" value="C:cytoplasm"/>
    <property type="evidence" value="ECO:0007669"/>
    <property type="project" value="TreeGrafter"/>
</dbReference>
<feature type="compositionally biased region" description="Basic and acidic residues" evidence="2">
    <location>
        <begin position="299"/>
        <end position="309"/>
    </location>
</feature>
<evidence type="ECO:0000256" key="2">
    <source>
        <dbReference type="SAM" id="MobiDB-lite"/>
    </source>
</evidence>
<organism evidence="4 5">
    <name type="scientific">Frankliniella occidentalis</name>
    <name type="common">Western flower thrips</name>
    <name type="synonym">Euthrips occidentalis</name>
    <dbReference type="NCBI Taxonomy" id="133901"/>
    <lineage>
        <taxon>Eukaryota</taxon>
        <taxon>Metazoa</taxon>
        <taxon>Ecdysozoa</taxon>
        <taxon>Arthropoda</taxon>
        <taxon>Hexapoda</taxon>
        <taxon>Insecta</taxon>
        <taxon>Pterygota</taxon>
        <taxon>Neoptera</taxon>
        <taxon>Paraneoptera</taxon>
        <taxon>Thysanoptera</taxon>
        <taxon>Terebrantia</taxon>
        <taxon>Thripoidea</taxon>
        <taxon>Thripidae</taxon>
        <taxon>Frankliniella</taxon>
    </lineage>
</organism>